<keyword evidence="5" id="KW-1185">Reference proteome</keyword>
<dbReference type="GO" id="GO:0009451">
    <property type="term" value="P:RNA modification"/>
    <property type="evidence" value="ECO:0007669"/>
    <property type="project" value="InterPro"/>
</dbReference>
<dbReference type="InterPro" id="IPR002885">
    <property type="entry name" value="PPR_rpt"/>
</dbReference>
<organism evidence="4 5">
    <name type="scientific">Oldenlandia corymbosa var. corymbosa</name>
    <dbReference type="NCBI Taxonomy" id="529605"/>
    <lineage>
        <taxon>Eukaryota</taxon>
        <taxon>Viridiplantae</taxon>
        <taxon>Streptophyta</taxon>
        <taxon>Embryophyta</taxon>
        <taxon>Tracheophyta</taxon>
        <taxon>Spermatophyta</taxon>
        <taxon>Magnoliopsida</taxon>
        <taxon>eudicotyledons</taxon>
        <taxon>Gunneridae</taxon>
        <taxon>Pentapetalae</taxon>
        <taxon>asterids</taxon>
        <taxon>lamiids</taxon>
        <taxon>Gentianales</taxon>
        <taxon>Rubiaceae</taxon>
        <taxon>Rubioideae</taxon>
        <taxon>Spermacoceae</taxon>
        <taxon>Hedyotis-Oldenlandia complex</taxon>
        <taxon>Oldenlandia</taxon>
    </lineage>
</organism>
<protein>
    <submittedName>
        <fullName evidence="4">OLC1v1013997C1</fullName>
    </submittedName>
</protein>
<dbReference type="FunFam" id="1.25.40.10:FF:000344">
    <property type="entry name" value="Pentatricopeptide repeat-containing protein"/>
    <property type="match status" value="1"/>
</dbReference>
<evidence type="ECO:0000313" key="5">
    <source>
        <dbReference type="Proteomes" id="UP001161247"/>
    </source>
</evidence>
<name>A0AAV1E1T6_OLDCO</name>
<dbReference type="FunFam" id="1.25.40.10:FF:000361">
    <property type="entry name" value="Pentatricopeptide repeat-containing protein chloroplastic"/>
    <property type="match status" value="1"/>
</dbReference>
<dbReference type="PANTHER" id="PTHR24015:SF1903">
    <property type="entry name" value="OS05G0305300 PROTEIN"/>
    <property type="match status" value="1"/>
</dbReference>
<dbReference type="InterPro" id="IPR011990">
    <property type="entry name" value="TPR-like_helical_dom_sf"/>
</dbReference>
<comment type="similarity">
    <text evidence="1">Belongs to the PPR family. PCMP-H subfamily.</text>
</comment>
<dbReference type="NCBIfam" id="TIGR00756">
    <property type="entry name" value="PPR"/>
    <property type="match status" value="3"/>
</dbReference>
<dbReference type="Gene3D" id="1.25.40.10">
    <property type="entry name" value="Tetratricopeptide repeat domain"/>
    <property type="match status" value="6"/>
</dbReference>
<dbReference type="Pfam" id="PF20431">
    <property type="entry name" value="E_motif"/>
    <property type="match status" value="1"/>
</dbReference>
<keyword evidence="2" id="KW-0677">Repeat</keyword>
<feature type="repeat" description="PPR" evidence="3">
    <location>
        <begin position="369"/>
        <end position="403"/>
    </location>
</feature>
<proteinExistence type="inferred from homology"/>
<dbReference type="FunFam" id="1.25.40.10:FF:000690">
    <property type="entry name" value="Pentatricopeptide repeat-containing protein"/>
    <property type="match status" value="1"/>
</dbReference>
<feature type="repeat" description="PPR" evidence="3">
    <location>
        <begin position="673"/>
        <end position="707"/>
    </location>
</feature>
<dbReference type="InterPro" id="IPR046848">
    <property type="entry name" value="E_motif"/>
</dbReference>
<dbReference type="Proteomes" id="UP001161247">
    <property type="component" value="Chromosome 7"/>
</dbReference>
<dbReference type="InterPro" id="IPR046960">
    <property type="entry name" value="PPR_At4g14850-like_plant"/>
</dbReference>
<evidence type="ECO:0000256" key="2">
    <source>
        <dbReference type="ARBA" id="ARBA00022737"/>
    </source>
</evidence>
<dbReference type="Pfam" id="PF01535">
    <property type="entry name" value="PPR"/>
    <property type="match status" value="5"/>
</dbReference>
<feature type="repeat" description="PPR" evidence="3">
    <location>
        <begin position="572"/>
        <end position="606"/>
    </location>
</feature>
<dbReference type="PANTHER" id="PTHR24015">
    <property type="entry name" value="OS07G0578800 PROTEIN-RELATED"/>
    <property type="match status" value="1"/>
</dbReference>
<dbReference type="Pfam" id="PF13812">
    <property type="entry name" value="PPR_3"/>
    <property type="match status" value="1"/>
</dbReference>
<dbReference type="Pfam" id="PF13041">
    <property type="entry name" value="PPR_2"/>
    <property type="match status" value="2"/>
</dbReference>
<dbReference type="PROSITE" id="PS51375">
    <property type="entry name" value="PPR"/>
    <property type="match status" value="4"/>
</dbReference>
<dbReference type="EMBL" id="OX459124">
    <property type="protein sequence ID" value="CAI9113401.1"/>
    <property type="molecule type" value="Genomic_DNA"/>
</dbReference>
<evidence type="ECO:0000313" key="4">
    <source>
        <dbReference type="EMBL" id="CAI9113401.1"/>
    </source>
</evidence>
<evidence type="ECO:0000256" key="1">
    <source>
        <dbReference type="ARBA" id="ARBA00006643"/>
    </source>
</evidence>
<sequence>MAAVAVVAPFFPCHHPLPIFHHCHHYHKSTRNPILNPLRKFPVPTIPPPVLGTNSLSPVTESSLLGEITKLCESKFLTEALDLLQGNPGETFLDQTQKSLALGILLQACGVQKDIEIGRQVHRLIRTSTHLRDDPVLNTRIITMYSMCGSPLESRFVFDRLQEKNLYQWNALLKGYTRNELYCDALCLFEELVLTTRYRPDNFTFPCVIKSCGEILDVDFGKLIHGMAVKLGLAFDVYVNNALIVMYGKFGSLHDASRLFEHMPERNLVSWNSIISVMSQSWHFEESFNLFFELLLAEELSPDSTTLVIILPACAGDGGLMKGKVVHGLAVKLGISEDLMVTNALVDTYSKFGLLCEARILFDSNANKSVVSWNSIIGGYSREGDVDGTFDLLRKMHLESSIMKPDEVTVLNTLSVCSTASQLLSLKELHGYSIRHGFEDELLSNAFITSYARCGLIETARILFDRSESKTVSTYNAYIAVCAQNVDCSKALDICLEMRQSGINADAVTVANLLVACSHLKLLLLGKQVHGFVLRNGLEADHFISSSLISFYFRCEVPRHAQALFNMMDIKGLVDWNALISGYFQNNLPSMALDCFRQMLSDGYQPDEITMVSALGAISQLSALQIGKEAHCFSLKADLLKDNLVVCALIDMYAKSGLIEFSEKIFDLSQDKDAAIFSAMISGYAIHGHGELADMLFRDMSKLSLKPDHFTFIGLLNACSHAGLIENGLKYLAEMQPLHGVEPKLEHYACVVDMLARAGRFADALDLIGVMPVEPDEKIWSSLLSSCIIHNELSLGKNFVDKLLEVAPNRAESYVLVSNFYATFRKWDDVRRVRGRMKEIGLQKDVGCSWTEVGGKSYSFIASDEMLPD</sequence>
<evidence type="ECO:0000256" key="3">
    <source>
        <dbReference type="PROSITE-ProRule" id="PRU00708"/>
    </source>
</evidence>
<accession>A0AAV1E1T6</accession>
<reference evidence="4" key="1">
    <citation type="submission" date="2023-03" db="EMBL/GenBank/DDBJ databases">
        <authorList>
            <person name="Julca I."/>
        </authorList>
    </citation>
    <scope>NUCLEOTIDE SEQUENCE</scope>
</reference>
<gene>
    <name evidence="4" type="ORF">OLC1_LOCUS20426</name>
</gene>
<feature type="repeat" description="PPR" evidence="3">
    <location>
        <begin position="236"/>
        <end position="270"/>
    </location>
</feature>
<dbReference type="GO" id="GO:0003729">
    <property type="term" value="F:mRNA binding"/>
    <property type="evidence" value="ECO:0007669"/>
    <property type="project" value="UniProtKB-ARBA"/>
</dbReference>
<dbReference type="AlphaFoldDB" id="A0AAV1E1T6"/>